<dbReference type="InterPro" id="IPR051491">
    <property type="entry name" value="Recombinase/Transposase-rel"/>
</dbReference>
<reference evidence="6 7" key="1">
    <citation type="submission" date="2020-02" db="EMBL/GenBank/DDBJ databases">
        <authorList>
            <person name="Hogendoorn C."/>
        </authorList>
    </citation>
    <scope>NUCLEOTIDE SEQUENCE [LARGE SCALE GENOMIC DNA]</scope>
    <source>
        <strain evidence="6">R501</strain>
    </source>
</reference>
<sequence length="190" mass="20855">MKLSDWARANGVSYKTAWLGWKQGKLPVPAHQTPTGTILVEAPEREEAGAVLYARVSSGDQRADLDRQVARLAAFAAERGLRVAKVIAEVGSGLNGHRKALMAVLRSPAYGVIIGDHQERLARFGSEYIEAALATSGRRLLVMEPDEVRDDLVQDRIDVLTSFCARLYGRRSARRRSQRALACATEEDPA</sequence>
<dbReference type="Pfam" id="PF00239">
    <property type="entry name" value="Resolvase"/>
    <property type="match status" value="1"/>
</dbReference>
<dbReference type="Gene3D" id="1.10.287.2170">
    <property type="match status" value="1"/>
</dbReference>
<accession>A0A6F8ZGM6</accession>
<dbReference type="InterPro" id="IPR006118">
    <property type="entry name" value="Recombinase_CS"/>
</dbReference>
<feature type="active site" description="O-(5'-phospho-DNA)-serine intermediate" evidence="4">
    <location>
        <position position="57"/>
    </location>
</feature>
<name>A0A6F8ZGM6_9FIRM</name>
<evidence type="ECO:0000256" key="4">
    <source>
        <dbReference type="PROSITE-ProRule" id="PRU10137"/>
    </source>
</evidence>
<dbReference type="PANTHER" id="PTHR36172:SF1">
    <property type="entry name" value="RESOLVASE-RELATED"/>
    <property type="match status" value="1"/>
</dbReference>
<dbReference type="SUPFAM" id="SSF53041">
    <property type="entry name" value="Resolvase-like"/>
    <property type="match status" value="1"/>
</dbReference>
<organism evidence="6 7">
    <name type="scientific">Candidatus Hydrogenisulfobacillus filiaventi</name>
    <dbReference type="NCBI Taxonomy" id="2707344"/>
    <lineage>
        <taxon>Bacteria</taxon>
        <taxon>Bacillati</taxon>
        <taxon>Bacillota</taxon>
        <taxon>Clostridia</taxon>
        <taxon>Eubacteriales</taxon>
        <taxon>Clostridiales Family XVII. Incertae Sedis</taxon>
        <taxon>Candidatus Hydrogenisulfobacillus</taxon>
    </lineage>
</organism>
<evidence type="ECO:0000256" key="3">
    <source>
        <dbReference type="ARBA" id="ARBA00023172"/>
    </source>
</evidence>
<feature type="domain" description="Resolvase/invertase-type recombinase catalytic" evidence="5">
    <location>
        <begin position="49"/>
        <end position="190"/>
    </location>
</feature>
<protein>
    <submittedName>
        <fullName evidence="6">Resolvase YneB</fullName>
    </submittedName>
</protein>
<dbReference type="NCBIfam" id="NF033518">
    <property type="entry name" value="transpos_IS607"/>
    <property type="match status" value="1"/>
</dbReference>
<proteinExistence type="predicted"/>
<gene>
    <name evidence="6" type="primary">yneB</name>
    <name evidence="6" type="ORF">R50_1109</name>
</gene>
<evidence type="ECO:0000313" key="6">
    <source>
        <dbReference type="EMBL" id="CAB1128615.1"/>
    </source>
</evidence>
<dbReference type="Proteomes" id="UP000503399">
    <property type="component" value="Chromosome"/>
</dbReference>
<evidence type="ECO:0000259" key="5">
    <source>
        <dbReference type="PROSITE" id="PS51736"/>
    </source>
</evidence>
<keyword evidence="7" id="KW-1185">Reference proteome</keyword>
<evidence type="ECO:0000256" key="2">
    <source>
        <dbReference type="ARBA" id="ARBA00023125"/>
    </source>
</evidence>
<dbReference type="PROSITE" id="PS51736">
    <property type="entry name" value="RECOMBINASES_3"/>
    <property type="match status" value="1"/>
</dbReference>
<keyword evidence="3" id="KW-0233">DNA recombination</keyword>
<keyword evidence="2" id="KW-0238">DNA-binding</keyword>
<dbReference type="Gene3D" id="3.40.50.1390">
    <property type="entry name" value="Resolvase, N-terminal catalytic domain"/>
    <property type="match status" value="1"/>
</dbReference>
<dbReference type="InterPro" id="IPR006119">
    <property type="entry name" value="Resolv_N"/>
</dbReference>
<dbReference type="InterPro" id="IPR048046">
    <property type="entry name" value="Transpos_IS607"/>
</dbReference>
<dbReference type="EMBL" id="LR778114">
    <property type="protein sequence ID" value="CAB1128615.1"/>
    <property type="molecule type" value="Genomic_DNA"/>
</dbReference>
<dbReference type="KEGG" id="hfv:R50_1109"/>
<keyword evidence="1" id="KW-0229">DNA integration</keyword>
<dbReference type="GO" id="GO:0000150">
    <property type="term" value="F:DNA strand exchange activity"/>
    <property type="evidence" value="ECO:0007669"/>
    <property type="project" value="InterPro"/>
</dbReference>
<dbReference type="PROSITE" id="PS00397">
    <property type="entry name" value="RECOMBINASES_1"/>
    <property type="match status" value="1"/>
</dbReference>
<dbReference type="AlphaFoldDB" id="A0A6F8ZGM6"/>
<dbReference type="GO" id="GO:0015074">
    <property type="term" value="P:DNA integration"/>
    <property type="evidence" value="ECO:0007669"/>
    <property type="project" value="UniProtKB-KW"/>
</dbReference>
<evidence type="ECO:0000313" key="7">
    <source>
        <dbReference type="Proteomes" id="UP000503399"/>
    </source>
</evidence>
<dbReference type="SMART" id="SM00857">
    <property type="entry name" value="Resolvase"/>
    <property type="match status" value="1"/>
</dbReference>
<dbReference type="FunFam" id="3.40.50.1390:FF:000002">
    <property type="entry name" value="ORF1 in transposon ISC1904"/>
    <property type="match status" value="1"/>
</dbReference>
<dbReference type="InterPro" id="IPR036162">
    <property type="entry name" value="Resolvase-like_N_sf"/>
</dbReference>
<dbReference type="GO" id="GO:0003677">
    <property type="term" value="F:DNA binding"/>
    <property type="evidence" value="ECO:0007669"/>
    <property type="project" value="UniProtKB-KW"/>
</dbReference>
<evidence type="ECO:0000256" key="1">
    <source>
        <dbReference type="ARBA" id="ARBA00022908"/>
    </source>
</evidence>
<dbReference type="PANTHER" id="PTHR36172">
    <property type="match status" value="1"/>
</dbReference>